<name>A0A3A4D0D2_ACIRA</name>
<sequence length="119" mass="14274">MFNKIARLFKTTAKETEEQSYLREQNIHFDQDQGPIVDGIVLSDLNNRLEYFSNRKLENFQDLKKLFEISLQINEKIDLEIATGRYVERLGNNEQNLKELKKVIEKLNSYYKKFLRDRV</sequence>
<gene>
    <name evidence="1" type="ORF">DIC32_08680</name>
</gene>
<protein>
    <submittedName>
        <fullName evidence="1">Uncharacterized protein</fullName>
    </submittedName>
</protein>
<dbReference type="AlphaFoldDB" id="A0A3A4D0D2"/>
<evidence type="ECO:0000313" key="2">
    <source>
        <dbReference type="Proteomes" id="UP000262257"/>
    </source>
</evidence>
<organism evidence="1 2">
    <name type="scientific">Acinetobacter radioresistens</name>
    <dbReference type="NCBI Taxonomy" id="40216"/>
    <lineage>
        <taxon>Bacteria</taxon>
        <taxon>Pseudomonadati</taxon>
        <taxon>Pseudomonadota</taxon>
        <taxon>Gammaproteobacteria</taxon>
        <taxon>Moraxellales</taxon>
        <taxon>Moraxellaceae</taxon>
        <taxon>Acinetobacter</taxon>
    </lineage>
</organism>
<reference evidence="1 2" key="1">
    <citation type="journal article" date="2018" name="Nat. Biotechnol.">
        <title>A standardized bacterial taxonomy based on genome phylogeny substantially revises the tree of life.</title>
        <authorList>
            <person name="Parks D.H."/>
            <person name="Chuvochina M."/>
            <person name="Waite D.W."/>
            <person name="Rinke C."/>
            <person name="Skarshewski A."/>
            <person name="Chaumeil P.A."/>
            <person name="Hugenholtz P."/>
        </authorList>
    </citation>
    <scope>NUCLEOTIDE SEQUENCE [LARGE SCALE GENOMIC DNA]</scope>
    <source>
        <strain evidence="1">UBA10045</strain>
    </source>
</reference>
<dbReference type="RefSeq" id="WP_005014579.1">
    <property type="nucleotide sequence ID" value="NZ_BKHE01000049.1"/>
</dbReference>
<comment type="caution">
    <text evidence="1">The sequence shown here is derived from an EMBL/GenBank/DDBJ whole genome shotgun (WGS) entry which is preliminary data.</text>
</comment>
<dbReference type="EMBL" id="DPXL01000108">
    <property type="protein sequence ID" value="HCM31599.1"/>
    <property type="molecule type" value="Genomic_DNA"/>
</dbReference>
<proteinExistence type="predicted"/>
<dbReference type="Proteomes" id="UP000262257">
    <property type="component" value="Unassembled WGS sequence"/>
</dbReference>
<accession>A0A3A4D0D2</accession>
<evidence type="ECO:0000313" key="1">
    <source>
        <dbReference type="EMBL" id="HCM31599.1"/>
    </source>
</evidence>